<dbReference type="Proteomes" id="UP000672009">
    <property type="component" value="Chromosome"/>
</dbReference>
<name>A0A975F9D1_9GAMM</name>
<protein>
    <submittedName>
        <fullName evidence="1">Uncharacterized protein</fullName>
    </submittedName>
</protein>
<keyword evidence="2" id="KW-1185">Reference proteome</keyword>
<dbReference type="EMBL" id="CP072793">
    <property type="protein sequence ID" value="QTR53672.1"/>
    <property type="molecule type" value="Genomic_DNA"/>
</dbReference>
<proteinExistence type="predicted"/>
<evidence type="ECO:0000313" key="1">
    <source>
        <dbReference type="EMBL" id="QTR53672.1"/>
    </source>
</evidence>
<reference evidence="1" key="1">
    <citation type="submission" date="2021-04" db="EMBL/GenBank/DDBJ databases">
        <title>Genomics, taxonomy and metabolism of representatives of sulfur bacteria of the genus Thiothrix: Thiothrix fructosivorans QT, Thiothrix unzii A1T and three new species, Thiothrix subterranea sp. nov., Thiothrix litoralis sp. nov. and 'Candidatus Thiothrix anitrata' sp. nov.</title>
        <authorList>
            <person name="Ravin N.V."/>
            <person name="Smolyakov D."/>
            <person name="Rudenko T.S."/>
            <person name="Mardanov A.V."/>
            <person name="Beletsky A.V."/>
            <person name="Markov N.D."/>
            <person name="Fomenkov A.I."/>
            <person name="Roberts R.J."/>
            <person name="Karnachuk O.V."/>
            <person name="Novikov A."/>
            <person name="Grabovich M.Y."/>
        </authorList>
    </citation>
    <scope>NUCLEOTIDE SEQUENCE</scope>
    <source>
        <strain evidence="1">A1</strain>
    </source>
</reference>
<sequence>MPESVWIMCCGKLGRCIAQYYNRENVPEVIGWVRTNAALEAGLANGVRLRQGKLDSSCTQPFYTRENVWVFWFAPPPARGVSDIRLRRFLLSAGTAIDRLLLLSHHRDEPAHTPREQRYADAEQAAKAWAQQSGRELVIVRQPPHGDADTPEQLAALCQQAMHQATDGGVLITTATNPANV</sequence>
<dbReference type="AlphaFoldDB" id="A0A975F9D1"/>
<accession>A0A975F9D1</accession>
<gene>
    <name evidence="1" type="ORF">J9260_00860</name>
</gene>
<dbReference type="RefSeq" id="WP_210219182.1">
    <property type="nucleotide sequence ID" value="NZ_CP072793.1"/>
</dbReference>
<evidence type="ECO:0000313" key="2">
    <source>
        <dbReference type="Proteomes" id="UP000672009"/>
    </source>
</evidence>
<dbReference type="KEGG" id="tun:J9260_00860"/>
<organism evidence="1 2">
    <name type="scientific">Thiothrix unzii</name>
    <dbReference type="NCBI Taxonomy" id="111769"/>
    <lineage>
        <taxon>Bacteria</taxon>
        <taxon>Pseudomonadati</taxon>
        <taxon>Pseudomonadota</taxon>
        <taxon>Gammaproteobacteria</taxon>
        <taxon>Thiotrichales</taxon>
        <taxon>Thiotrichaceae</taxon>
        <taxon>Thiothrix</taxon>
    </lineage>
</organism>